<dbReference type="Gramene" id="evm.model.10.827">
    <property type="protein sequence ID" value="cds.evm.model.10.827"/>
    <property type="gene ID" value="evm.TU.10.827"/>
</dbReference>
<accession>A0A803QQI8</accession>
<evidence type="ECO:0000256" key="1">
    <source>
        <dbReference type="SAM" id="MobiDB-lite"/>
    </source>
</evidence>
<protein>
    <submittedName>
        <fullName evidence="2">Uncharacterized protein</fullName>
    </submittedName>
</protein>
<feature type="compositionally biased region" description="Basic and acidic residues" evidence="1">
    <location>
        <begin position="26"/>
        <end position="38"/>
    </location>
</feature>
<dbReference type="AlphaFoldDB" id="A0A803QQI8"/>
<name>A0A803QQI8_CANSA</name>
<organism evidence="2 3">
    <name type="scientific">Cannabis sativa</name>
    <name type="common">Hemp</name>
    <name type="synonym">Marijuana</name>
    <dbReference type="NCBI Taxonomy" id="3483"/>
    <lineage>
        <taxon>Eukaryota</taxon>
        <taxon>Viridiplantae</taxon>
        <taxon>Streptophyta</taxon>
        <taxon>Embryophyta</taxon>
        <taxon>Tracheophyta</taxon>
        <taxon>Spermatophyta</taxon>
        <taxon>Magnoliopsida</taxon>
        <taxon>eudicotyledons</taxon>
        <taxon>Gunneridae</taxon>
        <taxon>Pentapetalae</taxon>
        <taxon>rosids</taxon>
        <taxon>fabids</taxon>
        <taxon>Rosales</taxon>
        <taxon>Cannabaceae</taxon>
        <taxon>Cannabis</taxon>
    </lineage>
</organism>
<feature type="region of interest" description="Disordered" evidence="1">
    <location>
        <begin position="1"/>
        <end position="39"/>
    </location>
</feature>
<keyword evidence="3" id="KW-1185">Reference proteome</keyword>
<sequence length="130" mass="14319">MSQKVFEALKKRSGDSFSQVPSAKRSKVDEVLPKEKSTVKSPIDYSEEVVSKVEPLVKKSYKSKGAKANLEGNFDYLSETKEAYLSYCVAQKDKEDLEAANPTASFDPNTDALATDDQVNPYKESGTPTV</sequence>
<proteinExistence type="predicted"/>
<evidence type="ECO:0000313" key="3">
    <source>
        <dbReference type="Proteomes" id="UP000596661"/>
    </source>
</evidence>
<dbReference type="EMBL" id="UZAU01000811">
    <property type="status" value="NOT_ANNOTATED_CDS"/>
    <property type="molecule type" value="Genomic_DNA"/>
</dbReference>
<feature type="region of interest" description="Disordered" evidence="1">
    <location>
        <begin position="98"/>
        <end position="130"/>
    </location>
</feature>
<reference evidence="2" key="1">
    <citation type="submission" date="2021-03" db="UniProtKB">
        <authorList>
            <consortium name="EnsemblPlants"/>
        </authorList>
    </citation>
    <scope>IDENTIFICATION</scope>
</reference>
<evidence type="ECO:0000313" key="2">
    <source>
        <dbReference type="EnsemblPlants" id="cds.evm.model.10.827"/>
    </source>
</evidence>
<dbReference type="Proteomes" id="UP000596661">
    <property type="component" value="Unassembled WGS sequence"/>
</dbReference>
<dbReference type="EnsemblPlants" id="evm.model.10.827">
    <property type="protein sequence ID" value="cds.evm.model.10.827"/>
    <property type="gene ID" value="evm.TU.10.827"/>
</dbReference>